<dbReference type="InterPro" id="IPR000182">
    <property type="entry name" value="GNAT_dom"/>
</dbReference>
<gene>
    <name evidence="2" type="ORF">LCGC14_2723180</name>
</gene>
<feature type="domain" description="N-acetyltransferase" evidence="1">
    <location>
        <begin position="2"/>
        <end position="148"/>
    </location>
</feature>
<comment type="caution">
    <text evidence="2">The sequence shown here is derived from an EMBL/GenBank/DDBJ whole genome shotgun (WGS) entry which is preliminary data.</text>
</comment>
<dbReference type="InterPro" id="IPR016181">
    <property type="entry name" value="Acyl_CoA_acyltransferase"/>
</dbReference>
<dbReference type="EMBL" id="LAZR01049110">
    <property type="protein sequence ID" value="KKK90421.1"/>
    <property type="molecule type" value="Genomic_DNA"/>
</dbReference>
<sequence>MMEIVEYFPIEVERTSWEVSSDILTDIRHKVFVEEQKVRADDEIDEYDPQSVHWLAYGPNDKAMATGRMLPGGQIGRMAVLKEYRERGVGSSLMRKMIRYAVREGLDQVFLHAQIKAIPFYEGFGFIAQDDPFMDAGIAHKLMLLQLHHYRDNSPQPVLPEITEEERQRISIDGAENFREQAVMLVNRAHREIRIFSNRLEPEMYSNGQFCDSVYAFATSHPLARVRILVKDVPHAIQHTNQLQDLCHRLPSHIQLRKFQSQEECLHTEFLLVDKAGILYKQEPERFVGYVIAHAPMEAVELVQEFDNFWEQGELDPELRRLHI</sequence>
<name>A0A0F9C199_9ZZZZ</name>
<dbReference type="InterPro" id="IPR057691">
    <property type="entry name" value="DUF7931"/>
</dbReference>
<accession>A0A0F9C199</accession>
<organism evidence="2">
    <name type="scientific">marine sediment metagenome</name>
    <dbReference type="NCBI Taxonomy" id="412755"/>
    <lineage>
        <taxon>unclassified sequences</taxon>
        <taxon>metagenomes</taxon>
        <taxon>ecological metagenomes</taxon>
    </lineage>
</organism>
<dbReference type="SUPFAM" id="SSF55729">
    <property type="entry name" value="Acyl-CoA N-acyltransferases (Nat)"/>
    <property type="match status" value="1"/>
</dbReference>
<reference evidence="2" key="1">
    <citation type="journal article" date="2015" name="Nature">
        <title>Complex archaea that bridge the gap between prokaryotes and eukaryotes.</title>
        <authorList>
            <person name="Spang A."/>
            <person name="Saw J.H."/>
            <person name="Jorgensen S.L."/>
            <person name="Zaremba-Niedzwiedzka K."/>
            <person name="Martijn J."/>
            <person name="Lind A.E."/>
            <person name="van Eijk R."/>
            <person name="Schleper C."/>
            <person name="Guy L."/>
            <person name="Ettema T.J."/>
        </authorList>
    </citation>
    <scope>NUCLEOTIDE SEQUENCE</scope>
</reference>
<dbReference type="Pfam" id="PF13673">
    <property type="entry name" value="Acetyltransf_10"/>
    <property type="match status" value="1"/>
</dbReference>
<dbReference type="PROSITE" id="PS51186">
    <property type="entry name" value="GNAT"/>
    <property type="match status" value="1"/>
</dbReference>
<dbReference type="PANTHER" id="PTHR13355">
    <property type="entry name" value="GLUCOSAMINE 6-PHOSPHATE N-ACETYLTRANSFERASE"/>
    <property type="match status" value="1"/>
</dbReference>
<evidence type="ECO:0000259" key="1">
    <source>
        <dbReference type="PROSITE" id="PS51186"/>
    </source>
</evidence>
<dbReference type="CDD" id="cd04301">
    <property type="entry name" value="NAT_SF"/>
    <property type="match status" value="1"/>
</dbReference>
<dbReference type="Gene3D" id="3.40.630.30">
    <property type="match status" value="1"/>
</dbReference>
<dbReference type="Pfam" id="PF25559">
    <property type="entry name" value="DUF7931"/>
    <property type="match status" value="1"/>
</dbReference>
<proteinExistence type="predicted"/>
<dbReference type="PANTHER" id="PTHR13355:SF11">
    <property type="entry name" value="GLUCOSAMINE 6-PHOSPHATE N-ACETYLTRANSFERASE"/>
    <property type="match status" value="1"/>
</dbReference>
<evidence type="ECO:0000313" key="2">
    <source>
        <dbReference type="EMBL" id="KKK90421.1"/>
    </source>
</evidence>
<dbReference type="AlphaFoldDB" id="A0A0F9C199"/>
<dbReference type="GO" id="GO:0004343">
    <property type="term" value="F:glucosamine 6-phosphate N-acetyltransferase activity"/>
    <property type="evidence" value="ECO:0007669"/>
    <property type="project" value="TreeGrafter"/>
</dbReference>
<dbReference type="InterPro" id="IPR039143">
    <property type="entry name" value="GNPNAT1-like"/>
</dbReference>
<protein>
    <recommendedName>
        <fullName evidence="1">N-acetyltransferase domain-containing protein</fullName>
    </recommendedName>
</protein>